<keyword evidence="2" id="KW-0732">Signal</keyword>
<dbReference type="OrthoDB" id="9990563at2"/>
<proteinExistence type="predicted"/>
<feature type="transmembrane region" description="Helical" evidence="1">
    <location>
        <begin position="31"/>
        <end position="51"/>
    </location>
</feature>
<evidence type="ECO:0000256" key="1">
    <source>
        <dbReference type="SAM" id="Phobius"/>
    </source>
</evidence>
<evidence type="ECO:0000256" key="2">
    <source>
        <dbReference type="SAM" id="SignalP"/>
    </source>
</evidence>
<keyword evidence="1" id="KW-1133">Transmembrane helix</keyword>
<evidence type="ECO:0000313" key="4">
    <source>
        <dbReference type="Proteomes" id="UP000214600"/>
    </source>
</evidence>
<comment type="caution">
    <text evidence="3">The sequence shown here is derived from an EMBL/GenBank/DDBJ whole genome shotgun (WGS) entry which is preliminary data.</text>
</comment>
<dbReference type="RefSeq" id="WP_089452295.1">
    <property type="nucleotide sequence ID" value="NZ_NKFA01000008.1"/>
</dbReference>
<dbReference type="Proteomes" id="UP000214600">
    <property type="component" value="Unassembled WGS sequence"/>
</dbReference>
<keyword evidence="1" id="KW-0472">Membrane</keyword>
<sequence>MFQLGAISAAILMAFMLSVLAQNSFAGPTVPVIQFATIGAIAAALGSLWMFRGMRKPLENPLVHALGSLAAGAGIGFWLIWSALQALPRLTATATQTYRVEYTRTDGWKNCRFGVAFDAPFLRERVKICGVRWGLSPDAPRGVLNVVAQTGPYGMYLQSVTDASMEVDPGGRPIRRCSANQGSSC</sequence>
<protein>
    <submittedName>
        <fullName evidence="3">Uncharacterized protein</fullName>
    </submittedName>
</protein>
<evidence type="ECO:0000313" key="3">
    <source>
        <dbReference type="EMBL" id="OXI42311.1"/>
    </source>
</evidence>
<dbReference type="AlphaFoldDB" id="A0A228IIS7"/>
<organism evidence="3 4">
    <name type="scientific">Burkholderia aenigmatica</name>
    <dbReference type="NCBI Taxonomy" id="2015348"/>
    <lineage>
        <taxon>Bacteria</taxon>
        <taxon>Pseudomonadati</taxon>
        <taxon>Pseudomonadota</taxon>
        <taxon>Betaproteobacteria</taxon>
        <taxon>Burkholderiales</taxon>
        <taxon>Burkholderiaceae</taxon>
        <taxon>Burkholderia</taxon>
        <taxon>Burkholderia cepacia complex</taxon>
    </lineage>
</organism>
<reference evidence="4" key="1">
    <citation type="submission" date="2017-06" db="EMBL/GenBank/DDBJ databases">
        <authorList>
            <person name="LiPuma J."/>
            <person name="Spilker T."/>
        </authorList>
    </citation>
    <scope>NUCLEOTIDE SEQUENCE [LARGE SCALE GENOMIC DNA]</scope>
    <source>
        <strain evidence="4">AU17325</strain>
    </source>
</reference>
<keyword evidence="1" id="KW-0812">Transmembrane</keyword>
<dbReference type="EMBL" id="NKFA01000008">
    <property type="protein sequence ID" value="OXI42311.1"/>
    <property type="molecule type" value="Genomic_DNA"/>
</dbReference>
<feature type="chain" id="PRO_5012646737" evidence="2">
    <location>
        <begin position="22"/>
        <end position="185"/>
    </location>
</feature>
<name>A0A228IIS7_9BURK</name>
<gene>
    <name evidence="3" type="ORF">CFB84_24115</name>
</gene>
<accession>A0A228IIS7</accession>
<reference evidence="3 4" key="2">
    <citation type="submission" date="2017-08" db="EMBL/GenBank/DDBJ databases">
        <title>WGS of novel Burkholderia cepaca complex species.</title>
        <authorList>
            <person name="Lipuma J."/>
            <person name="Spilker T."/>
        </authorList>
    </citation>
    <scope>NUCLEOTIDE SEQUENCE [LARGE SCALE GENOMIC DNA]</scope>
    <source>
        <strain evidence="3 4">AU17325</strain>
    </source>
</reference>
<feature type="transmembrane region" description="Helical" evidence="1">
    <location>
        <begin position="63"/>
        <end position="81"/>
    </location>
</feature>
<feature type="signal peptide" evidence="2">
    <location>
        <begin position="1"/>
        <end position="21"/>
    </location>
</feature>